<dbReference type="SUPFAM" id="SSF46785">
    <property type="entry name" value="Winged helix' DNA-binding domain"/>
    <property type="match status" value="1"/>
</dbReference>
<evidence type="ECO:0000259" key="2">
    <source>
        <dbReference type="Pfam" id="PF12727"/>
    </source>
</evidence>
<dbReference type="PANTHER" id="PTHR38431:SF1">
    <property type="entry name" value="BLL2305 PROTEIN"/>
    <property type="match status" value="1"/>
</dbReference>
<dbReference type="InterPro" id="IPR000847">
    <property type="entry name" value="LysR_HTH_N"/>
</dbReference>
<dbReference type="Proteomes" id="UP000245081">
    <property type="component" value="Unassembled WGS sequence"/>
</dbReference>
<keyword evidence="4" id="KW-1185">Reference proteome</keyword>
<dbReference type="GO" id="GO:0003700">
    <property type="term" value="F:DNA-binding transcription factor activity"/>
    <property type="evidence" value="ECO:0007669"/>
    <property type="project" value="InterPro"/>
</dbReference>
<evidence type="ECO:0000259" key="1">
    <source>
        <dbReference type="Pfam" id="PF00126"/>
    </source>
</evidence>
<accession>A0A2R5F2U5</accession>
<dbReference type="Gene3D" id="1.10.10.10">
    <property type="entry name" value="Winged helix-like DNA-binding domain superfamily/Winged helix DNA-binding domain"/>
    <property type="match status" value="1"/>
</dbReference>
<dbReference type="InterPro" id="IPR024370">
    <property type="entry name" value="PBP_domain"/>
</dbReference>
<dbReference type="AlphaFoldDB" id="A0A2R5F2U5"/>
<proteinExistence type="predicted"/>
<dbReference type="SUPFAM" id="SSF53850">
    <property type="entry name" value="Periplasmic binding protein-like II"/>
    <property type="match status" value="1"/>
</dbReference>
<name>A0A2R5F2U5_9PROT</name>
<reference evidence="3 4" key="1">
    <citation type="journal article" date="2018" name="Environ. Microbiol.">
        <title>Isolation and genomic characterization of Novimethylophilus kurashikiensis gen. nov. sp. nov., a new lanthanide-dependent methylotrophic species of Methylophilaceae.</title>
        <authorList>
            <person name="Lv H."/>
            <person name="Sahin N."/>
            <person name="Tani A."/>
        </authorList>
    </citation>
    <scope>NUCLEOTIDE SEQUENCE [LARGE SCALE GENOMIC DNA]</scope>
    <source>
        <strain evidence="3 4">La2-4</strain>
    </source>
</reference>
<dbReference type="Pfam" id="PF00126">
    <property type="entry name" value="HTH_1"/>
    <property type="match status" value="1"/>
</dbReference>
<dbReference type="EMBL" id="BDOQ01000001">
    <property type="protein sequence ID" value="GBG12499.1"/>
    <property type="molecule type" value="Genomic_DNA"/>
</dbReference>
<evidence type="ECO:0000313" key="3">
    <source>
        <dbReference type="EMBL" id="GBG12499.1"/>
    </source>
</evidence>
<organism evidence="3 4">
    <name type="scientific">Novimethylophilus kurashikiensis</name>
    <dbReference type="NCBI Taxonomy" id="1825523"/>
    <lineage>
        <taxon>Bacteria</taxon>
        <taxon>Pseudomonadati</taxon>
        <taxon>Pseudomonadota</taxon>
        <taxon>Betaproteobacteria</taxon>
        <taxon>Nitrosomonadales</taxon>
        <taxon>Methylophilaceae</taxon>
        <taxon>Novimethylophilus</taxon>
    </lineage>
</organism>
<dbReference type="InterPro" id="IPR036390">
    <property type="entry name" value="WH_DNA-bd_sf"/>
</dbReference>
<dbReference type="OrthoDB" id="9800709at2"/>
<dbReference type="InterPro" id="IPR036388">
    <property type="entry name" value="WH-like_DNA-bd_sf"/>
</dbReference>
<dbReference type="Pfam" id="PF12727">
    <property type="entry name" value="PBP_like"/>
    <property type="match status" value="1"/>
</dbReference>
<gene>
    <name evidence="3" type="ORF">NMK_0030</name>
</gene>
<evidence type="ECO:0000313" key="4">
    <source>
        <dbReference type="Proteomes" id="UP000245081"/>
    </source>
</evidence>
<feature type="domain" description="HTH lysR-type" evidence="1">
    <location>
        <begin position="26"/>
        <end position="82"/>
    </location>
</feature>
<sequence>MISIDLKAQWLIGAFGKPQREINIFALLHGIAASGKLTQAARDADISYRHAWQLLDQWGEYFDSPLVEKRQGHGITLTPLGEALLWAEKRVNARLTAQLSNLASEMQVELNRAIHDTKQIVRLHASHGYAVAEFRDLVHNSTNIQLDLQYRGSVDALNGLTRGDCDIAGFHIPEGALEKEALLRYEKWMNTDEHRLIHFVRRTQGLILAKGNPLQITGIGDLVKTDVRFVNREANSGTRLLFDMMLHQADIVSAAIHGYRREELTHNAVGALIASGMADAGLGVEAAAREFGLDFIPLAAEQYYLICHKDTLQRPAMQSLLQLLSGDAFKRAIIAIPGYSAPRSGEVEESRTVYLRGIS</sequence>
<comment type="caution">
    <text evidence="3">The sequence shown here is derived from an EMBL/GenBank/DDBJ whole genome shotgun (WGS) entry which is preliminary data.</text>
</comment>
<dbReference type="RefSeq" id="WP_109013737.1">
    <property type="nucleotide sequence ID" value="NZ_BDOQ01000001.1"/>
</dbReference>
<dbReference type="CDD" id="cd05466">
    <property type="entry name" value="PBP2_LTTR_substrate"/>
    <property type="match status" value="1"/>
</dbReference>
<feature type="domain" description="PBP" evidence="2">
    <location>
        <begin position="140"/>
        <end position="324"/>
    </location>
</feature>
<dbReference type="PANTHER" id="PTHR38431">
    <property type="entry name" value="BLL2305 PROTEIN"/>
    <property type="match status" value="1"/>
</dbReference>
<protein>
    <submittedName>
        <fullName evidence="3">ModE family transcriptional regulator</fullName>
    </submittedName>
</protein>